<organism evidence="4 5">
    <name type="scientific">Actinoallomurus spadix</name>
    <dbReference type="NCBI Taxonomy" id="79912"/>
    <lineage>
        <taxon>Bacteria</taxon>
        <taxon>Bacillati</taxon>
        <taxon>Actinomycetota</taxon>
        <taxon>Actinomycetes</taxon>
        <taxon>Streptosporangiales</taxon>
        <taxon>Thermomonosporaceae</taxon>
        <taxon>Actinoallomurus</taxon>
    </lineage>
</organism>
<feature type="compositionally biased region" description="Basic and acidic residues" evidence="1">
    <location>
        <begin position="40"/>
        <end position="80"/>
    </location>
</feature>
<feature type="domain" description="PepSY" evidence="3">
    <location>
        <begin position="87"/>
        <end position="144"/>
    </location>
</feature>
<dbReference type="EMBL" id="BAAABM010000054">
    <property type="protein sequence ID" value="GAA0360350.1"/>
    <property type="molecule type" value="Genomic_DNA"/>
</dbReference>
<keyword evidence="2" id="KW-0732">Signal</keyword>
<feature type="region of interest" description="Disordered" evidence="1">
    <location>
        <begin position="147"/>
        <end position="168"/>
    </location>
</feature>
<feature type="chain" id="PRO_5046256137" description="PepSY domain-containing protein" evidence="2">
    <location>
        <begin position="27"/>
        <end position="168"/>
    </location>
</feature>
<protein>
    <recommendedName>
        <fullName evidence="3">PepSY domain-containing protein</fullName>
    </recommendedName>
</protein>
<proteinExistence type="predicted"/>
<evidence type="ECO:0000256" key="2">
    <source>
        <dbReference type="SAM" id="SignalP"/>
    </source>
</evidence>
<gene>
    <name evidence="4" type="ORF">GCM10010151_57720</name>
</gene>
<feature type="signal peptide" evidence="2">
    <location>
        <begin position="1"/>
        <end position="26"/>
    </location>
</feature>
<dbReference type="InterPro" id="IPR025711">
    <property type="entry name" value="PepSY"/>
</dbReference>
<evidence type="ECO:0000313" key="5">
    <source>
        <dbReference type="Proteomes" id="UP001501822"/>
    </source>
</evidence>
<sequence length="168" mass="17718">MGRLTILGVGFAAATAIATAGGIALADDHHPRPATAVAATRDDSTTAGRHHDDSTTGRHRDDSTTGRHHDDTAGSHHDDTVAAASARISAAQAGRIARKAVPGARVTSTEFHGDRRAPAWEVKLTAKGVQRELLIDARTGKIIKNEVRHASRGHRHDHPGGDDHRGGR</sequence>
<evidence type="ECO:0000259" key="3">
    <source>
        <dbReference type="Pfam" id="PF03413"/>
    </source>
</evidence>
<dbReference type="RefSeq" id="WP_252805713.1">
    <property type="nucleotide sequence ID" value="NZ_BAAABM010000054.1"/>
</dbReference>
<dbReference type="Gene3D" id="3.10.450.40">
    <property type="match status" value="1"/>
</dbReference>
<feature type="compositionally biased region" description="Basic and acidic residues" evidence="1">
    <location>
        <begin position="158"/>
        <end position="168"/>
    </location>
</feature>
<accession>A0ABP3H6S2</accession>
<feature type="region of interest" description="Disordered" evidence="1">
    <location>
        <begin position="35"/>
        <end position="84"/>
    </location>
</feature>
<evidence type="ECO:0000313" key="4">
    <source>
        <dbReference type="EMBL" id="GAA0360350.1"/>
    </source>
</evidence>
<keyword evidence="5" id="KW-1185">Reference proteome</keyword>
<dbReference type="Proteomes" id="UP001501822">
    <property type="component" value="Unassembled WGS sequence"/>
</dbReference>
<evidence type="ECO:0000256" key="1">
    <source>
        <dbReference type="SAM" id="MobiDB-lite"/>
    </source>
</evidence>
<dbReference type="Pfam" id="PF03413">
    <property type="entry name" value="PepSY"/>
    <property type="match status" value="1"/>
</dbReference>
<reference evidence="5" key="1">
    <citation type="journal article" date="2019" name="Int. J. Syst. Evol. Microbiol.">
        <title>The Global Catalogue of Microorganisms (GCM) 10K type strain sequencing project: providing services to taxonomists for standard genome sequencing and annotation.</title>
        <authorList>
            <consortium name="The Broad Institute Genomics Platform"/>
            <consortium name="The Broad Institute Genome Sequencing Center for Infectious Disease"/>
            <person name="Wu L."/>
            <person name="Ma J."/>
        </authorList>
    </citation>
    <scope>NUCLEOTIDE SEQUENCE [LARGE SCALE GENOMIC DNA]</scope>
    <source>
        <strain evidence="5">JCM 3146</strain>
    </source>
</reference>
<comment type="caution">
    <text evidence="4">The sequence shown here is derived from an EMBL/GenBank/DDBJ whole genome shotgun (WGS) entry which is preliminary data.</text>
</comment>
<name>A0ABP3H6S2_9ACTN</name>